<dbReference type="GeneID" id="20831889"/>
<keyword evidence="1" id="KW-0732">Signal</keyword>
<dbReference type="EMBL" id="GL891303">
    <property type="protein sequence ID" value="EGO58544.1"/>
    <property type="molecule type" value="Genomic_DNA"/>
</dbReference>
<dbReference type="HOGENOM" id="CLU_128335_0_0_1"/>
<dbReference type="OrthoDB" id="73875at2759"/>
<feature type="chain" id="PRO_5003380372" description="Ecp2 effector protein-like domain-containing protein" evidence="1">
    <location>
        <begin position="21"/>
        <end position="181"/>
    </location>
</feature>
<gene>
    <name evidence="3" type="ORF">NEUTE1DRAFT_98809</name>
</gene>
<dbReference type="InterPro" id="IPR029226">
    <property type="entry name" value="Ecp2-like"/>
</dbReference>
<evidence type="ECO:0000256" key="1">
    <source>
        <dbReference type="SAM" id="SignalP"/>
    </source>
</evidence>
<dbReference type="Proteomes" id="UP000008065">
    <property type="component" value="Unassembled WGS sequence"/>
</dbReference>
<dbReference type="KEGG" id="nte:NEUTE1DRAFT98809"/>
<accession>F8MG16</accession>
<feature type="domain" description="Ecp2 effector protein-like" evidence="2">
    <location>
        <begin position="51"/>
        <end position="162"/>
    </location>
</feature>
<dbReference type="VEuPathDB" id="FungiDB:NEUTE1DRAFT_98809"/>
<proteinExistence type="predicted"/>
<sequence>MILTTLLALFLALAATTTTALPAAEVSSDPLTNATTLTTRDDKHWACLNFSPAIDQSSSASPKWGDCLQLRANIDSGGSWTFWSGRQTVIASYGSCVIGVETAKGTLAGTLTQIGNIDLIQIVEYTEAMIIHQGGNRVATGKNGKKWVKWDAKVGSKGTMECFQLALRSNKFAVNWGLYHT</sequence>
<protein>
    <recommendedName>
        <fullName evidence="2">Ecp2 effector protein-like domain-containing protein</fullName>
    </recommendedName>
</protein>
<keyword evidence="4" id="KW-1185">Reference proteome</keyword>
<evidence type="ECO:0000313" key="3">
    <source>
        <dbReference type="EMBL" id="EGO58544.1"/>
    </source>
</evidence>
<evidence type="ECO:0000313" key="4">
    <source>
        <dbReference type="Proteomes" id="UP000008065"/>
    </source>
</evidence>
<dbReference type="Pfam" id="PF14856">
    <property type="entry name" value="Hce2"/>
    <property type="match status" value="1"/>
</dbReference>
<name>F8MG16_NEUT8</name>
<dbReference type="RefSeq" id="XP_009848899.1">
    <property type="nucleotide sequence ID" value="XM_009850597.1"/>
</dbReference>
<dbReference type="AlphaFoldDB" id="F8MG16"/>
<feature type="signal peptide" evidence="1">
    <location>
        <begin position="1"/>
        <end position="20"/>
    </location>
</feature>
<organism evidence="3 4">
    <name type="scientific">Neurospora tetrasperma (strain FGSC 2508 / ATCC MYA-4615 / P0657)</name>
    <dbReference type="NCBI Taxonomy" id="510951"/>
    <lineage>
        <taxon>Eukaryota</taxon>
        <taxon>Fungi</taxon>
        <taxon>Dikarya</taxon>
        <taxon>Ascomycota</taxon>
        <taxon>Pezizomycotina</taxon>
        <taxon>Sordariomycetes</taxon>
        <taxon>Sordariomycetidae</taxon>
        <taxon>Sordariales</taxon>
        <taxon>Sordariaceae</taxon>
        <taxon>Neurospora</taxon>
    </lineage>
</organism>
<evidence type="ECO:0000259" key="2">
    <source>
        <dbReference type="Pfam" id="PF14856"/>
    </source>
</evidence>
<reference evidence="4" key="1">
    <citation type="journal article" date="2011" name="Genetics">
        <title>Massive changes in genome architecture accompany the transition to self-fertility in the filamentous fungus Neurospora tetrasperma.</title>
        <authorList>
            <person name="Ellison C.E."/>
            <person name="Stajich J.E."/>
            <person name="Jacobson D.J."/>
            <person name="Natvig D.O."/>
            <person name="Lapidus A."/>
            <person name="Foster B."/>
            <person name="Aerts A."/>
            <person name="Riley R."/>
            <person name="Lindquist E.A."/>
            <person name="Grigoriev I.V."/>
            <person name="Taylor J.W."/>
        </authorList>
    </citation>
    <scope>NUCLEOTIDE SEQUENCE [LARGE SCALE GENOMIC DNA]</scope>
    <source>
        <strain evidence="4">FGSC 2508 / P0657</strain>
    </source>
</reference>